<keyword evidence="20" id="KW-1185">Reference proteome</keyword>
<dbReference type="Proteomes" id="UP000039324">
    <property type="component" value="Unassembled WGS sequence"/>
</dbReference>
<dbReference type="SUPFAM" id="SSF50249">
    <property type="entry name" value="Nucleic acid-binding proteins"/>
    <property type="match status" value="1"/>
</dbReference>
<organism evidence="19 20">
    <name type="scientific">Plasmodiophora brassicae</name>
    <name type="common">Clubroot disease agent</name>
    <dbReference type="NCBI Taxonomy" id="37360"/>
    <lineage>
        <taxon>Eukaryota</taxon>
        <taxon>Sar</taxon>
        <taxon>Rhizaria</taxon>
        <taxon>Endomyxa</taxon>
        <taxon>Phytomyxea</taxon>
        <taxon>Plasmodiophorida</taxon>
        <taxon>Plasmodiophoridae</taxon>
        <taxon>Plasmodiophora</taxon>
    </lineage>
</organism>
<dbReference type="InterPro" id="IPR012310">
    <property type="entry name" value="DNA_ligase_ATP-dep_cent"/>
</dbReference>
<evidence type="ECO:0000256" key="1">
    <source>
        <dbReference type="ARBA" id="ARBA00001946"/>
    </source>
</evidence>
<evidence type="ECO:0000256" key="8">
    <source>
        <dbReference type="ARBA" id="ARBA00022763"/>
    </source>
</evidence>
<dbReference type="GO" id="GO:0046872">
    <property type="term" value="F:metal ion binding"/>
    <property type="evidence" value="ECO:0007669"/>
    <property type="project" value="UniProtKB-KW"/>
</dbReference>
<dbReference type="PANTHER" id="PTHR45997">
    <property type="entry name" value="DNA LIGASE 4"/>
    <property type="match status" value="1"/>
</dbReference>
<dbReference type="InterPro" id="IPR000977">
    <property type="entry name" value="DNA_ligase_ATP-dep"/>
</dbReference>
<dbReference type="Gene3D" id="1.10.3260.10">
    <property type="entry name" value="DNA ligase, ATP-dependent, N-terminal domain"/>
    <property type="match status" value="1"/>
</dbReference>
<dbReference type="Pfam" id="PF16589">
    <property type="entry name" value="BRCT_2"/>
    <property type="match status" value="1"/>
</dbReference>
<feature type="domain" description="BRCT" evidence="18">
    <location>
        <begin position="684"/>
        <end position="776"/>
    </location>
</feature>
<name>A0A0G4ISE1_PLABS</name>
<dbReference type="PROSITE" id="PS50160">
    <property type="entry name" value="DNA_LIGASE_A3"/>
    <property type="match status" value="1"/>
</dbReference>
<dbReference type="OrthoDB" id="151490at2759"/>
<dbReference type="STRING" id="37360.A0A0G4ISE1"/>
<dbReference type="InterPro" id="IPR044125">
    <property type="entry name" value="Adenylation_DNA_ligase_IV"/>
</dbReference>
<dbReference type="SMART" id="SM00292">
    <property type="entry name" value="BRCT"/>
    <property type="match status" value="1"/>
</dbReference>
<evidence type="ECO:0000256" key="12">
    <source>
        <dbReference type="ARBA" id="ARBA00023204"/>
    </source>
</evidence>
<evidence type="ECO:0000256" key="5">
    <source>
        <dbReference type="ARBA" id="ARBA00022723"/>
    </source>
</evidence>
<evidence type="ECO:0000256" key="11">
    <source>
        <dbReference type="ARBA" id="ARBA00023172"/>
    </source>
</evidence>
<dbReference type="PROSITE" id="PS50172">
    <property type="entry name" value="BRCT"/>
    <property type="match status" value="2"/>
</dbReference>
<evidence type="ECO:0000256" key="9">
    <source>
        <dbReference type="ARBA" id="ARBA00022840"/>
    </source>
</evidence>
<evidence type="ECO:0000313" key="19">
    <source>
        <dbReference type="EMBL" id="CEO98258.1"/>
    </source>
</evidence>
<dbReference type="OMA" id="EGIMIKH"/>
<evidence type="ECO:0000313" key="20">
    <source>
        <dbReference type="Proteomes" id="UP000039324"/>
    </source>
</evidence>
<dbReference type="CDD" id="cd07903">
    <property type="entry name" value="Adenylation_DNA_ligase_IV"/>
    <property type="match status" value="1"/>
</dbReference>
<protein>
    <recommendedName>
        <fullName evidence="15">DNA ligase</fullName>
        <ecNumber evidence="15">6.5.1.1</ecNumber>
    </recommendedName>
</protein>
<comment type="similarity">
    <text evidence="3 16">Belongs to the ATP-dependent DNA ligase family.</text>
</comment>
<dbReference type="NCBIfam" id="TIGR00574">
    <property type="entry name" value="dnl1"/>
    <property type="match status" value="1"/>
</dbReference>
<evidence type="ECO:0000256" key="15">
    <source>
        <dbReference type="RuleBase" id="RU000617"/>
    </source>
</evidence>
<keyword evidence="4 15" id="KW-0436">Ligase</keyword>
<keyword evidence="7 15" id="KW-0547">Nucleotide-binding</keyword>
<dbReference type="GO" id="GO:0006310">
    <property type="term" value="P:DNA recombination"/>
    <property type="evidence" value="ECO:0007669"/>
    <property type="project" value="UniProtKB-KW"/>
</dbReference>
<keyword evidence="8 15" id="KW-0227">DNA damage</keyword>
<dbReference type="SUPFAM" id="SSF56091">
    <property type="entry name" value="DNA ligase/mRNA capping enzyme, catalytic domain"/>
    <property type="match status" value="1"/>
</dbReference>
<dbReference type="InterPro" id="IPR029710">
    <property type="entry name" value="LIG4"/>
</dbReference>
<dbReference type="Gene3D" id="3.40.50.10190">
    <property type="entry name" value="BRCT domain"/>
    <property type="match status" value="2"/>
</dbReference>
<reference evidence="19 20" key="1">
    <citation type="submission" date="2015-02" db="EMBL/GenBank/DDBJ databases">
        <authorList>
            <person name="Chooi Y.-H."/>
        </authorList>
    </citation>
    <scope>NUCLEOTIDE SEQUENCE [LARGE SCALE GENOMIC DNA]</scope>
    <source>
        <strain evidence="19">E3</strain>
    </source>
</reference>
<evidence type="ECO:0000256" key="4">
    <source>
        <dbReference type="ARBA" id="ARBA00022598"/>
    </source>
</evidence>
<dbReference type="EMBL" id="CDSF01000083">
    <property type="protein sequence ID" value="CEO98258.1"/>
    <property type="molecule type" value="Genomic_DNA"/>
</dbReference>
<evidence type="ECO:0000256" key="2">
    <source>
        <dbReference type="ARBA" id="ARBA00004123"/>
    </source>
</evidence>
<dbReference type="GO" id="GO:0003910">
    <property type="term" value="F:DNA ligase (ATP) activity"/>
    <property type="evidence" value="ECO:0007669"/>
    <property type="project" value="UniProtKB-EC"/>
</dbReference>
<dbReference type="Gene3D" id="3.30.470.30">
    <property type="entry name" value="DNA ligase/mRNA capping enzyme"/>
    <property type="match status" value="1"/>
</dbReference>
<dbReference type="AlphaFoldDB" id="A0A0G4ISE1"/>
<evidence type="ECO:0000259" key="18">
    <source>
        <dbReference type="PROSITE" id="PS50172"/>
    </source>
</evidence>
<gene>
    <name evidence="19" type="ORF">PBRA_006372</name>
</gene>
<dbReference type="Pfam" id="PF04675">
    <property type="entry name" value="DNA_ligase_A_N"/>
    <property type="match status" value="1"/>
</dbReference>
<comment type="cofactor">
    <cofactor evidence="1">
        <name>Mg(2+)</name>
        <dbReference type="ChEBI" id="CHEBI:18420"/>
    </cofactor>
</comment>
<keyword evidence="10" id="KW-0460">Magnesium</keyword>
<dbReference type="InterPro" id="IPR036599">
    <property type="entry name" value="DNA_ligase_N_sf"/>
</dbReference>
<keyword evidence="11 15" id="KW-0233">DNA recombination</keyword>
<comment type="subcellular location">
    <subcellularLocation>
        <location evidence="2">Nucleus</location>
    </subcellularLocation>
</comment>
<accession>A0A0G4ISE1</accession>
<keyword evidence="13" id="KW-0539">Nucleus</keyword>
<evidence type="ECO:0000256" key="13">
    <source>
        <dbReference type="ARBA" id="ARBA00023242"/>
    </source>
</evidence>
<dbReference type="PANTHER" id="PTHR45997:SF1">
    <property type="entry name" value="DNA LIGASE 4"/>
    <property type="match status" value="1"/>
</dbReference>
<dbReference type="SUPFAM" id="SSF52113">
    <property type="entry name" value="BRCT domain"/>
    <property type="match status" value="1"/>
</dbReference>
<dbReference type="GO" id="GO:0005524">
    <property type="term" value="F:ATP binding"/>
    <property type="evidence" value="ECO:0007669"/>
    <property type="project" value="UniProtKB-KW"/>
</dbReference>
<dbReference type="GO" id="GO:0006297">
    <property type="term" value="P:nucleotide-excision repair, DNA gap filling"/>
    <property type="evidence" value="ECO:0007669"/>
    <property type="project" value="TreeGrafter"/>
</dbReference>
<evidence type="ECO:0000256" key="6">
    <source>
        <dbReference type="ARBA" id="ARBA00022737"/>
    </source>
</evidence>
<feature type="domain" description="ATP-dependent DNA ligase family profile" evidence="17">
    <location>
        <begin position="338"/>
        <end position="513"/>
    </location>
</feature>
<dbReference type="GO" id="GO:0071897">
    <property type="term" value="P:DNA biosynthetic process"/>
    <property type="evidence" value="ECO:0007669"/>
    <property type="project" value="InterPro"/>
</dbReference>
<dbReference type="PROSITE" id="PS00333">
    <property type="entry name" value="DNA_LIGASE_A2"/>
    <property type="match status" value="1"/>
</dbReference>
<dbReference type="InterPro" id="IPR001357">
    <property type="entry name" value="BRCT_dom"/>
</dbReference>
<sequence length="982" mass="110977">MTTPVEQIAWADLCGLFERVERAQGSLDKQHAFEEWFGAHPAMGTADCYPVMRLVVPKFDKDRTYGINIKKIAELYIKTNVWPDSKARRLIHFSNAKVVHKKETIGNFTSVLGQLLREEGLTTPSKRTVGDTNGLLDALAHSENRAEREKLWYSMQVEVPSAIEHKWLMRVVLKDMKLGIGENTILRVFHKDAVEWYNITSDLKTVCSNAIHPEISGTGSGSTEISLSFAVRPMLAARVEWADIVGVVQDSPPGDWSVELKFDGERCLVYKNGAEFRMFSRNQLELSVKYPDYLRSMLPYFRDRIVARSCIIDGELLAWDNDRNGYMPFGSNRPVASGSIPNATLCYVAFDIILLDDKPLNSLPLRKRRAILSDVIPNPVYSISSQRQHRVVTRLMFRRPHRLEVSWNREVQKPDDIMAALDLAVEQNNEGLVLKNLSTTYETNLRDKRYWMKVKADYILGDSLCDTMDAVLVGTVMCVGSADVTVIIIIATGAWHGKRHGGGLASFLFAIANERNLDADGHPKTFYTLTKVGSGYSQDDLALIMEHIEPHLETFNRDSVPSWLEQPLPSRFENPEVVIDPKKSIVVEIKGFELRPSNRFSCGYTVRFPTIVRLRLDKNWFDVHTIADLRQMVSGPQGGRLFHSVRLHVGEDGHGVRKKAKRSHPEPIQVISSLPSSQLNVIEAKSSLFAGLTFHVRSCTSEMTTQDMLKLLKANGGNIQMNLTQDSASRVTYVVAGDKTVQVANLIRQMTCEEPQLDVDVVTFQWVLDSIAANQLQFLLPRYYYHLSQTTREKLSSLMDVETGVVWGHVPDAGECKQIYETIRELHPRDVRHPMGLKRLRSVVGDCLYELLFTPMTMFRDLSVVSVNQCSKPDVHGSPCWKVRSIIALLRVYSATVADSVTSDTSHILVCSCNDLTNPSVLKAMNTMLSTTSRHQRESLHVITRQWVLECCERVPLGTKSQIFDEDSQEVFRVPDVLSPRR</sequence>
<comment type="catalytic activity">
    <reaction evidence="14 15">
        <text>ATP + (deoxyribonucleotide)n-3'-hydroxyl + 5'-phospho-(deoxyribonucleotide)m = (deoxyribonucleotide)n+m + AMP + diphosphate.</text>
        <dbReference type="EC" id="6.5.1.1"/>
    </reaction>
</comment>
<evidence type="ECO:0000256" key="14">
    <source>
        <dbReference type="ARBA" id="ARBA00034003"/>
    </source>
</evidence>
<evidence type="ECO:0000259" key="17">
    <source>
        <dbReference type="PROSITE" id="PS50160"/>
    </source>
</evidence>
<evidence type="ECO:0000256" key="7">
    <source>
        <dbReference type="ARBA" id="ARBA00022741"/>
    </source>
</evidence>
<keyword evidence="9 15" id="KW-0067">ATP-binding</keyword>
<dbReference type="GO" id="GO:0032807">
    <property type="term" value="C:DNA ligase IV complex"/>
    <property type="evidence" value="ECO:0007669"/>
    <property type="project" value="TreeGrafter"/>
</dbReference>
<keyword evidence="6" id="KW-0677">Repeat</keyword>
<keyword evidence="5" id="KW-0479">Metal-binding</keyword>
<evidence type="ECO:0000256" key="3">
    <source>
        <dbReference type="ARBA" id="ARBA00007572"/>
    </source>
</evidence>
<dbReference type="Pfam" id="PF04679">
    <property type="entry name" value="DNA_ligase_A_C"/>
    <property type="match status" value="1"/>
</dbReference>
<dbReference type="GO" id="GO:0006303">
    <property type="term" value="P:double-strand break repair via nonhomologous end joining"/>
    <property type="evidence" value="ECO:0007669"/>
    <property type="project" value="TreeGrafter"/>
</dbReference>
<dbReference type="GO" id="GO:0003677">
    <property type="term" value="F:DNA binding"/>
    <property type="evidence" value="ECO:0007669"/>
    <property type="project" value="InterPro"/>
</dbReference>
<dbReference type="PROSITE" id="PS00697">
    <property type="entry name" value="DNA_LIGASE_A1"/>
    <property type="match status" value="1"/>
</dbReference>
<dbReference type="InterPro" id="IPR012308">
    <property type="entry name" value="DNA_ligase_ATP-dep_N"/>
</dbReference>
<dbReference type="InterPro" id="IPR036420">
    <property type="entry name" value="BRCT_dom_sf"/>
</dbReference>
<dbReference type="Pfam" id="PF01068">
    <property type="entry name" value="DNA_ligase_A_M"/>
    <property type="match status" value="1"/>
</dbReference>
<dbReference type="Gene3D" id="2.40.50.140">
    <property type="entry name" value="Nucleic acid-binding proteins"/>
    <property type="match status" value="1"/>
</dbReference>
<evidence type="ECO:0000256" key="16">
    <source>
        <dbReference type="RuleBase" id="RU004196"/>
    </source>
</evidence>
<feature type="domain" description="BRCT" evidence="18">
    <location>
        <begin position="854"/>
        <end position="951"/>
    </location>
</feature>
<dbReference type="InterPro" id="IPR012340">
    <property type="entry name" value="NA-bd_OB-fold"/>
</dbReference>
<dbReference type="EC" id="6.5.1.1" evidence="15"/>
<dbReference type="InterPro" id="IPR016059">
    <property type="entry name" value="DNA_ligase_ATP-dep_CS"/>
</dbReference>
<evidence type="ECO:0000256" key="10">
    <source>
        <dbReference type="ARBA" id="ARBA00022842"/>
    </source>
</evidence>
<dbReference type="InterPro" id="IPR012309">
    <property type="entry name" value="DNA_ligase_ATP-dep_C"/>
</dbReference>
<proteinExistence type="inferred from homology"/>
<keyword evidence="12 15" id="KW-0234">DNA repair</keyword>